<accession>C0GDI6</accession>
<evidence type="ECO:0000313" key="3">
    <source>
        <dbReference type="EMBL" id="EEG78707.1"/>
    </source>
</evidence>
<dbReference type="CDD" id="cd00840">
    <property type="entry name" value="MPP_Mre11_N"/>
    <property type="match status" value="1"/>
</dbReference>
<reference evidence="3 4" key="1">
    <citation type="submission" date="2009-02" db="EMBL/GenBank/DDBJ databases">
        <title>Sequencing of the draft genome and assembly of Dethiobacter alkaliphilus AHT 1.</title>
        <authorList>
            <consortium name="US DOE Joint Genome Institute (JGI-PGF)"/>
            <person name="Lucas S."/>
            <person name="Copeland A."/>
            <person name="Lapidus A."/>
            <person name="Glavina del Rio T."/>
            <person name="Dalin E."/>
            <person name="Tice H."/>
            <person name="Bruce D."/>
            <person name="Goodwin L."/>
            <person name="Pitluck S."/>
            <person name="Larimer F."/>
            <person name="Land M.L."/>
            <person name="Hauser L."/>
            <person name="Muyzer G."/>
        </authorList>
    </citation>
    <scope>NUCLEOTIDE SEQUENCE [LARGE SCALE GENOMIC DNA]</scope>
    <source>
        <strain evidence="3 4">AHT 1</strain>
    </source>
</reference>
<dbReference type="InterPro" id="IPR004843">
    <property type="entry name" value="Calcineurin-like_PHP"/>
</dbReference>
<dbReference type="EMBL" id="ACJM01000002">
    <property type="protein sequence ID" value="EEG78707.1"/>
    <property type="molecule type" value="Genomic_DNA"/>
</dbReference>
<dbReference type="InterPro" id="IPR029052">
    <property type="entry name" value="Metallo-depent_PP-like"/>
</dbReference>
<dbReference type="Proteomes" id="UP000006443">
    <property type="component" value="Unassembled WGS sequence"/>
</dbReference>
<dbReference type="Pfam" id="PF00149">
    <property type="entry name" value="Metallophos"/>
    <property type="match status" value="1"/>
</dbReference>
<dbReference type="AlphaFoldDB" id="C0GDI6"/>
<evidence type="ECO:0000256" key="1">
    <source>
        <dbReference type="ARBA" id="ARBA00022801"/>
    </source>
</evidence>
<sequence>MRILHLADLHLGWRPNFLGSKNEERGRERDNFLTRAVDFALDKKNEISAVLIAGDLFETHRPPAELLEYVLSQLNRLVENNLYLVTVPGNHDEVSYQDSVYKTAQKRWPGVLVLNPNPAEIARLEKDGRQIAFYGLAYSAGLTRTSPPLQEFPKGDAHIHVGIFHGSLNWDAGDRSLPLSGEALSQSGYHCVALGHIHQHSVRYLGQTVACYAGAPEAKHFSDPGCGTLTILNLGESTSVETVDAQCRPCLTCKVDVSELDSPQEVEKLVESQADSRAMQRIVLTGVANFQIDAQVLQEKFAHLFYHLEINGDNVFLDDAVIERLAAEPTIRGYFVRSMQDRLKQSKEEEEREVVRRALLRGVAALGGGAVL</sequence>
<evidence type="ECO:0000259" key="2">
    <source>
        <dbReference type="Pfam" id="PF00149"/>
    </source>
</evidence>
<name>C0GDI6_DETAL</name>
<comment type="caution">
    <text evidence="3">The sequence shown here is derived from an EMBL/GenBank/DDBJ whole genome shotgun (WGS) entry which is preliminary data.</text>
</comment>
<dbReference type="InterPro" id="IPR050535">
    <property type="entry name" value="DNA_Repair-Maintenance_Comp"/>
</dbReference>
<protein>
    <submittedName>
        <fullName evidence="3">Metallophosphoesterase</fullName>
    </submittedName>
</protein>
<dbReference type="InterPro" id="IPR041796">
    <property type="entry name" value="Mre11_N"/>
</dbReference>
<organism evidence="3 4">
    <name type="scientific">Dethiobacter alkaliphilus AHT 1</name>
    <dbReference type="NCBI Taxonomy" id="555088"/>
    <lineage>
        <taxon>Bacteria</taxon>
        <taxon>Bacillati</taxon>
        <taxon>Bacillota</taxon>
        <taxon>Dethiobacteria</taxon>
        <taxon>Dethiobacterales</taxon>
        <taxon>Dethiobacteraceae</taxon>
        <taxon>Dethiobacter</taxon>
    </lineage>
</organism>
<gene>
    <name evidence="3" type="ORF">DealDRAFT_0637</name>
</gene>
<proteinExistence type="predicted"/>
<feature type="domain" description="Calcineurin-like phosphoesterase" evidence="2">
    <location>
        <begin position="1"/>
        <end position="199"/>
    </location>
</feature>
<dbReference type="eggNOG" id="COG0420">
    <property type="taxonomic scope" value="Bacteria"/>
</dbReference>
<keyword evidence="4" id="KW-1185">Reference proteome</keyword>
<keyword evidence="1" id="KW-0378">Hydrolase</keyword>
<evidence type="ECO:0000313" key="4">
    <source>
        <dbReference type="Proteomes" id="UP000006443"/>
    </source>
</evidence>
<dbReference type="RefSeq" id="WP_008514798.1">
    <property type="nucleotide sequence ID" value="NZ_ACJM01000002.1"/>
</dbReference>
<dbReference type="PANTHER" id="PTHR30337">
    <property type="entry name" value="COMPONENT OF ATP-DEPENDENT DSDNA EXONUCLEASE"/>
    <property type="match status" value="1"/>
</dbReference>
<dbReference type="OrthoDB" id="9773856at2"/>
<dbReference type="SUPFAM" id="SSF56300">
    <property type="entry name" value="Metallo-dependent phosphatases"/>
    <property type="match status" value="1"/>
</dbReference>
<dbReference type="PANTHER" id="PTHR30337:SF7">
    <property type="entry name" value="PHOSPHOESTERASE"/>
    <property type="match status" value="1"/>
</dbReference>
<dbReference type="STRING" id="555088.DealDRAFT_0637"/>
<dbReference type="GO" id="GO:0016787">
    <property type="term" value="F:hydrolase activity"/>
    <property type="evidence" value="ECO:0007669"/>
    <property type="project" value="UniProtKB-KW"/>
</dbReference>
<dbReference type="Gene3D" id="3.60.21.10">
    <property type="match status" value="1"/>
</dbReference>